<sequence length="267" mass="29123">MKKIVMMAALSLVFVTSGYAQFKRTAFNHVGLNVGAGTEGISLGVATPVTNFLELEAGVNVMPGFKVNADVDLETNGSLNMGGVDVPIPVSTMELKGDFARTTFNVKANVYPFGGNSKLFVAAGFSVGGNKIAKLSGHSDELENFINRYPGYKQEILDQVGVALADYQVKLDENCNVDGDIRCNSFRPYLGLGFGRLVPKNRLGFRVELGCQFMGSLKVYQNDEELDIHEILDGTLGAGDESDKISKFIENWKFYPVLKFQLVGRIL</sequence>
<accession>A0ABV1FQA0</accession>
<dbReference type="Gene3D" id="2.40.160.170">
    <property type="match status" value="1"/>
</dbReference>
<evidence type="ECO:0008006" key="4">
    <source>
        <dbReference type="Google" id="ProtNLM"/>
    </source>
</evidence>
<evidence type="ECO:0000313" key="3">
    <source>
        <dbReference type="Proteomes" id="UP001487296"/>
    </source>
</evidence>
<dbReference type="Proteomes" id="UP001487296">
    <property type="component" value="Unassembled WGS sequence"/>
</dbReference>
<feature type="chain" id="PRO_5045649941" description="Outer membrane protein beta-barrel domain-containing protein" evidence="1">
    <location>
        <begin position="21"/>
        <end position="267"/>
    </location>
</feature>
<evidence type="ECO:0000313" key="2">
    <source>
        <dbReference type="EMBL" id="MEQ2486577.1"/>
    </source>
</evidence>
<gene>
    <name evidence="2" type="ORF">AAAT34_05855</name>
</gene>
<comment type="caution">
    <text evidence="2">The sequence shown here is derived from an EMBL/GenBank/DDBJ whole genome shotgun (WGS) entry which is preliminary data.</text>
</comment>
<protein>
    <recommendedName>
        <fullName evidence="4">Outer membrane protein beta-barrel domain-containing protein</fullName>
    </recommendedName>
</protein>
<dbReference type="EMBL" id="JBBNFP010000017">
    <property type="protein sequence ID" value="MEQ2486577.1"/>
    <property type="molecule type" value="Genomic_DNA"/>
</dbReference>
<name>A0ABV1FQA0_9BACT</name>
<proteinExistence type="predicted"/>
<evidence type="ECO:0000256" key="1">
    <source>
        <dbReference type="SAM" id="SignalP"/>
    </source>
</evidence>
<keyword evidence="1" id="KW-0732">Signal</keyword>
<feature type="signal peptide" evidence="1">
    <location>
        <begin position="1"/>
        <end position="20"/>
    </location>
</feature>
<keyword evidence="3" id="KW-1185">Reference proteome</keyword>
<reference evidence="2 3" key="1">
    <citation type="submission" date="2024-04" db="EMBL/GenBank/DDBJ databases">
        <title>Human intestinal bacterial collection.</title>
        <authorList>
            <person name="Pauvert C."/>
            <person name="Hitch T.C.A."/>
            <person name="Clavel T."/>
        </authorList>
    </citation>
    <scope>NUCLEOTIDE SEQUENCE [LARGE SCALE GENOMIC DNA]</scope>
    <source>
        <strain evidence="2 3">CLA-AA-H145</strain>
    </source>
</reference>
<organism evidence="2 3">
    <name type="scientific">Hallella faecis</name>
    <dbReference type="NCBI Taxonomy" id="2841596"/>
    <lineage>
        <taxon>Bacteria</taxon>
        <taxon>Pseudomonadati</taxon>
        <taxon>Bacteroidota</taxon>
        <taxon>Bacteroidia</taxon>
        <taxon>Bacteroidales</taxon>
        <taxon>Prevotellaceae</taxon>
        <taxon>Hallella</taxon>
    </lineage>
</organism>